<name>A0ABT3T1U6_9GAMM</name>
<evidence type="ECO:0000313" key="5">
    <source>
        <dbReference type="Proteomes" id="UP001143304"/>
    </source>
</evidence>
<dbReference type="InterPro" id="IPR042099">
    <property type="entry name" value="ANL_N_sf"/>
</dbReference>
<dbReference type="Proteomes" id="UP001143304">
    <property type="component" value="Unassembled WGS sequence"/>
</dbReference>
<dbReference type="EMBL" id="SHNO01000001">
    <property type="protein sequence ID" value="MCX2976224.1"/>
    <property type="molecule type" value="Genomic_DNA"/>
</dbReference>
<keyword evidence="2" id="KW-0067">ATP-binding</keyword>
<dbReference type="Pfam" id="PF23562">
    <property type="entry name" value="AMP-binding_C_3"/>
    <property type="match status" value="1"/>
</dbReference>
<comment type="caution">
    <text evidence="4">The sequence shown here is derived from an EMBL/GenBank/DDBJ whole genome shotgun (WGS) entry which is preliminary data.</text>
</comment>
<gene>
    <name evidence="4" type="ORF">EYC82_02490</name>
</gene>
<dbReference type="SUPFAM" id="SSF56801">
    <property type="entry name" value="Acetyl-CoA synthetase-like"/>
    <property type="match status" value="1"/>
</dbReference>
<dbReference type="InterPro" id="IPR000873">
    <property type="entry name" value="AMP-dep_synth/lig_dom"/>
</dbReference>
<dbReference type="RefSeq" id="WP_279247978.1">
    <property type="nucleotide sequence ID" value="NZ_SHNO01000001.1"/>
</dbReference>
<proteinExistence type="predicted"/>
<dbReference type="InterPro" id="IPR020845">
    <property type="entry name" value="AMP-binding_CS"/>
</dbReference>
<feature type="domain" description="AMP-dependent synthetase/ligase" evidence="3">
    <location>
        <begin position="16"/>
        <end position="387"/>
    </location>
</feature>
<organism evidence="4 5">
    <name type="scientific">Candidatus Marimicrobium litorale</name>
    <dbReference type="NCBI Taxonomy" id="2518991"/>
    <lineage>
        <taxon>Bacteria</taxon>
        <taxon>Pseudomonadati</taxon>
        <taxon>Pseudomonadota</taxon>
        <taxon>Gammaproteobacteria</taxon>
        <taxon>Cellvibrionales</taxon>
        <taxon>Halieaceae</taxon>
        <taxon>Marimicrobium</taxon>
    </lineage>
</organism>
<evidence type="ECO:0000259" key="3">
    <source>
        <dbReference type="Pfam" id="PF00501"/>
    </source>
</evidence>
<sequence length="556" mass="61549">MSDSKPKLLLDAVYEWERSTPDRIYMTQPLGNGQVVDYTWAGAMNEARRMAAYLRGLDLAPGSHIAMISKNCAHFIIADLAIWMAGHVSIALYPTLNADTVKQILDHSDSQLVIIGKLDDWDSLREGVPDDLPGIALPLAPATSYPTWEDIIAAHEPISDSPSPAGDQLALMCYTSGSTGTPKGVMHSFESTAVPTQLVVNDLNITSDDRILSYLPLAHVFERATVECGSFFAGNRIYFAETLETFVKDLHRARPTLFISVPRLWLKFQLGVFQKMPERKLARLLRLPLVGRLMRRKILDGLGLAHVRLAGSGSAPIPEELILWYESLGLQLLEGYGMSEDFAYSHMSTPDQRRAGYVGVPGKNVETRITEEGEIQIKSPGNMLGYYKAPDITSEAYTDDGFFRTGDRGEYSADGLLKITGRLKELFKTSKGKYVSPAPIENLLNSDSSIELSCVSGAGRPACYGIVQIAEELRSSLASPEKRDALSTRLEALLDAVNREVEEYERMQFLAIAAETWDTENGFLTPTLKIKRNAVEAAYEPELDAWYASGDRVVWQ</sequence>
<evidence type="ECO:0000313" key="4">
    <source>
        <dbReference type="EMBL" id="MCX2976224.1"/>
    </source>
</evidence>
<protein>
    <submittedName>
        <fullName evidence="4">AMP-binding acetyl-CoA synthetase</fullName>
    </submittedName>
</protein>
<reference evidence="4" key="1">
    <citation type="submission" date="2019-02" db="EMBL/GenBank/DDBJ databases">
        <authorList>
            <person name="Li S.-H."/>
        </authorList>
    </citation>
    <scope>NUCLEOTIDE SEQUENCE</scope>
    <source>
        <strain evidence="4">IMCC11814</strain>
    </source>
</reference>
<dbReference type="PANTHER" id="PTHR43272:SF33">
    <property type="entry name" value="AMP-BINDING DOMAIN-CONTAINING PROTEIN-RELATED"/>
    <property type="match status" value="1"/>
</dbReference>
<dbReference type="PROSITE" id="PS00455">
    <property type="entry name" value="AMP_BINDING"/>
    <property type="match status" value="1"/>
</dbReference>
<keyword evidence="5" id="KW-1185">Reference proteome</keyword>
<keyword evidence="1" id="KW-0547">Nucleotide-binding</keyword>
<evidence type="ECO:0000256" key="2">
    <source>
        <dbReference type="ARBA" id="ARBA00022840"/>
    </source>
</evidence>
<dbReference type="Gene3D" id="3.40.50.12780">
    <property type="entry name" value="N-terminal domain of ligase-like"/>
    <property type="match status" value="1"/>
</dbReference>
<dbReference type="Pfam" id="PF00501">
    <property type="entry name" value="AMP-binding"/>
    <property type="match status" value="1"/>
</dbReference>
<evidence type="ECO:0000256" key="1">
    <source>
        <dbReference type="ARBA" id="ARBA00022741"/>
    </source>
</evidence>
<dbReference type="PANTHER" id="PTHR43272">
    <property type="entry name" value="LONG-CHAIN-FATTY-ACID--COA LIGASE"/>
    <property type="match status" value="1"/>
</dbReference>
<accession>A0ABT3T1U6</accession>